<evidence type="ECO:0000256" key="2">
    <source>
        <dbReference type="ARBA" id="ARBA00023300"/>
    </source>
</evidence>
<keyword evidence="1 4" id="KW-0113">Calvin cycle</keyword>
<dbReference type="GO" id="GO:0019253">
    <property type="term" value="P:reductive pentose-phosphate cycle"/>
    <property type="evidence" value="ECO:0007669"/>
    <property type="project" value="UniProtKB-UniRule"/>
</dbReference>
<dbReference type="InterPro" id="IPR000894">
    <property type="entry name" value="RuBisCO_ssu_dom"/>
</dbReference>
<dbReference type="Gene3D" id="3.30.190.10">
    <property type="entry name" value="Ribulose bisphosphate carboxylase, small subunit"/>
    <property type="match status" value="1"/>
</dbReference>
<dbReference type="InterPro" id="IPR024681">
    <property type="entry name" value="RuBisCO_ssu"/>
</dbReference>
<dbReference type="Pfam" id="PF00101">
    <property type="entry name" value="RuBisCO_small"/>
    <property type="match status" value="1"/>
</dbReference>
<dbReference type="Proteomes" id="UP000000245">
    <property type="component" value="Chromosome"/>
</dbReference>
<feature type="domain" description="Ribulose bisphosphate carboxylase small subunit" evidence="5">
    <location>
        <begin position="4"/>
        <end position="103"/>
    </location>
</feature>
<organism evidence="6 7">
    <name type="scientific">Acidiphilium cryptum (strain JF-5)</name>
    <dbReference type="NCBI Taxonomy" id="349163"/>
    <lineage>
        <taxon>Bacteria</taxon>
        <taxon>Pseudomonadati</taxon>
        <taxon>Pseudomonadota</taxon>
        <taxon>Alphaproteobacteria</taxon>
        <taxon>Acetobacterales</taxon>
        <taxon>Acidocellaceae</taxon>
        <taxon>Acidiphilium</taxon>
    </lineage>
</organism>
<proteinExistence type="inferred from homology"/>
<keyword evidence="6" id="KW-0456">Lyase</keyword>
<dbReference type="AlphaFoldDB" id="A5FWR2"/>
<accession>A5FWR2</accession>
<dbReference type="PANTHER" id="PTHR31262:SF23">
    <property type="entry name" value="RIBULOSE BISPHOSPHATE CARBOXYLASE SMALL SUBUNIT"/>
    <property type="match status" value="1"/>
</dbReference>
<dbReference type="RefSeq" id="WP_007422834.1">
    <property type="nucleotide sequence ID" value="NC_009484.1"/>
</dbReference>
<comment type="subunit">
    <text evidence="3 4">Heterohexadecamer of 8 large and 8 small subunits.</text>
</comment>
<comment type="similarity">
    <text evidence="4">Belongs to the RuBisCO small chain family.</text>
</comment>
<evidence type="ECO:0000256" key="1">
    <source>
        <dbReference type="ARBA" id="ARBA00022567"/>
    </source>
</evidence>
<dbReference type="HAMAP" id="MF_00859">
    <property type="entry name" value="RuBisCO_S_bact"/>
    <property type="match status" value="1"/>
</dbReference>
<comment type="function">
    <text evidence="4">RuBisCO catalyzes two reactions: the carboxylation of D-ribulose 1,5-bisphosphate, the primary event in carbon dioxide fixation, as well as the oxidative fragmentation of the pentose substrate. Both reactions occur simultaneously and in competition at the same active site. Although the small subunit is not catalytic it is essential for maximal activity.</text>
</comment>
<dbReference type="STRING" id="349163.Acry_0825"/>
<dbReference type="HOGENOM" id="CLU_098114_2_0_5"/>
<evidence type="ECO:0000256" key="4">
    <source>
        <dbReference type="HAMAP-Rule" id="MF_00859"/>
    </source>
</evidence>
<dbReference type="SUPFAM" id="SSF55239">
    <property type="entry name" value="RuBisCO, small subunit"/>
    <property type="match status" value="1"/>
</dbReference>
<evidence type="ECO:0000259" key="5">
    <source>
        <dbReference type="SMART" id="SM00961"/>
    </source>
</evidence>
<dbReference type="EMBL" id="CP000697">
    <property type="protein sequence ID" value="ABQ30044.1"/>
    <property type="molecule type" value="Genomic_DNA"/>
</dbReference>
<evidence type="ECO:0000313" key="6">
    <source>
        <dbReference type="EMBL" id="ABQ30044.1"/>
    </source>
</evidence>
<dbReference type="PANTHER" id="PTHR31262">
    <property type="entry name" value="RIBULOSE BISPHOSPHATE CARBOXYLASE SMALL CHAIN 1, CHLOROPLASTIC"/>
    <property type="match status" value="1"/>
</dbReference>
<gene>
    <name evidence="4" type="primary">cbbS</name>
    <name evidence="6" type="ordered locus">Acry_0825</name>
</gene>
<keyword evidence="2 4" id="KW-0120">Carbon dioxide fixation</keyword>
<evidence type="ECO:0000256" key="3">
    <source>
        <dbReference type="ARBA" id="ARBA00038826"/>
    </source>
</evidence>
<comment type="miscellaneous">
    <text evidence="4">The basic functional RuBisCO is composed of a large chain homodimer in a 'head-to-tail' conformation. In form I RuBisCO this homodimer is arranged in a barrel-like tetramer with the small subunits forming a tetrameric 'cap' on each end of the 'barrel'.</text>
</comment>
<dbReference type="GO" id="GO:0016984">
    <property type="term" value="F:ribulose-bisphosphate carboxylase activity"/>
    <property type="evidence" value="ECO:0007669"/>
    <property type="project" value="UniProtKB-UniRule"/>
</dbReference>
<protein>
    <recommendedName>
        <fullName evidence="4">Ribulose bisphosphate carboxylase small subunit</fullName>
        <shortName evidence="4">RuBisCO small subunit</shortName>
    </recommendedName>
</protein>
<dbReference type="eggNOG" id="COG4451">
    <property type="taxonomic scope" value="Bacteria"/>
</dbReference>
<dbReference type="CDD" id="cd03527">
    <property type="entry name" value="RuBisCO_small"/>
    <property type="match status" value="1"/>
</dbReference>
<dbReference type="SMART" id="SM00961">
    <property type="entry name" value="RuBisCO_small"/>
    <property type="match status" value="1"/>
</dbReference>
<dbReference type="InterPro" id="IPR036385">
    <property type="entry name" value="RuBisCO_ssu_sf"/>
</dbReference>
<keyword evidence="7" id="KW-1185">Reference proteome</keyword>
<dbReference type="KEGG" id="acr:Acry_0825"/>
<sequence length="142" mass="16617">MRLTQGCFSFLPDLTDEQISRQIQYCLDKGWAVNLEYTDDPHPRNTYWEMWGLPMFDIRDAKAIMSELADCRRIHDDCYIRLSAFDATNTWESLRISFIVQRPKDEPGFMLTRSEAAGRTMRYETRAYVVQKPEGARYGNSG</sequence>
<reference evidence="6 7" key="1">
    <citation type="submission" date="2007-05" db="EMBL/GenBank/DDBJ databases">
        <title>Complete sequence of chromosome of Acidiphilium cryptum JF-5.</title>
        <authorList>
            <consortium name="US DOE Joint Genome Institute"/>
            <person name="Copeland A."/>
            <person name="Lucas S."/>
            <person name="Lapidus A."/>
            <person name="Barry K."/>
            <person name="Detter J.C."/>
            <person name="Glavina del Rio T."/>
            <person name="Hammon N."/>
            <person name="Israni S."/>
            <person name="Dalin E."/>
            <person name="Tice H."/>
            <person name="Pitluck S."/>
            <person name="Sims D."/>
            <person name="Brettin T."/>
            <person name="Bruce D."/>
            <person name="Han C."/>
            <person name="Schmutz J."/>
            <person name="Larimer F."/>
            <person name="Land M."/>
            <person name="Hauser L."/>
            <person name="Kyrpides N."/>
            <person name="Kim E."/>
            <person name="Magnuson T."/>
            <person name="Richardson P."/>
        </authorList>
    </citation>
    <scope>NUCLEOTIDE SEQUENCE [LARGE SCALE GENOMIC DNA]</scope>
    <source>
        <strain evidence="6 7">JF-5</strain>
    </source>
</reference>
<evidence type="ECO:0000313" key="7">
    <source>
        <dbReference type="Proteomes" id="UP000000245"/>
    </source>
</evidence>
<name>A5FWR2_ACICJ</name>